<comment type="catalytic activity">
    <reaction evidence="1">
        <text>ATP + protein L-histidine = ADP + protein N-phospho-L-histidine.</text>
        <dbReference type="EC" id="2.7.13.3"/>
    </reaction>
</comment>
<evidence type="ECO:0000256" key="3">
    <source>
        <dbReference type="ARBA" id="ARBA00022553"/>
    </source>
</evidence>
<dbReference type="RefSeq" id="WP_377241987.1">
    <property type="nucleotide sequence ID" value="NZ_JBHLXP010000001.1"/>
</dbReference>
<dbReference type="GO" id="GO:0016301">
    <property type="term" value="F:kinase activity"/>
    <property type="evidence" value="ECO:0007669"/>
    <property type="project" value="UniProtKB-KW"/>
</dbReference>
<dbReference type="InterPro" id="IPR004358">
    <property type="entry name" value="Sig_transdc_His_kin-like_C"/>
</dbReference>
<dbReference type="PRINTS" id="PR00344">
    <property type="entry name" value="BCTRLSENSOR"/>
</dbReference>
<dbReference type="EMBL" id="JBHLXP010000001">
    <property type="protein sequence ID" value="MFC0048109.1"/>
    <property type="molecule type" value="Genomic_DNA"/>
</dbReference>
<dbReference type="Gene3D" id="3.30.565.10">
    <property type="entry name" value="Histidine kinase-like ATPase, C-terminal domain"/>
    <property type="match status" value="1"/>
</dbReference>
<dbReference type="PANTHER" id="PTHR43065:SF42">
    <property type="entry name" value="TWO-COMPONENT SENSOR PPRA"/>
    <property type="match status" value="1"/>
</dbReference>
<evidence type="ECO:0000313" key="5">
    <source>
        <dbReference type="EMBL" id="MFC0048109.1"/>
    </source>
</evidence>
<feature type="domain" description="Histidine kinase" evidence="4">
    <location>
        <begin position="29"/>
        <end position="277"/>
    </location>
</feature>
<evidence type="ECO:0000256" key="1">
    <source>
        <dbReference type="ARBA" id="ARBA00000085"/>
    </source>
</evidence>
<proteinExistence type="predicted"/>
<dbReference type="Gene3D" id="1.10.287.130">
    <property type="match status" value="1"/>
</dbReference>
<dbReference type="InterPro" id="IPR005467">
    <property type="entry name" value="His_kinase_dom"/>
</dbReference>
<dbReference type="PROSITE" id="PS50109">
    <property type="entry name" value="HIS_KIN"/>
    <property type="match status" value="1"/>
</dbReference>
<dbReference type="SMART" id="SM00387">
    <property type="entry name" value="HATPase_c"/>
    <property type="match status" value="1"/>
</dbReference>
<dbReference type="InterPro" id="IPR003661">
    <property type="entry name" value="HisK_dim/P_dom"/>
</dbReference>
<evidence type="ECO:0000313" key="6">
    <source>
        <dbReference type="Proteomes" id="UP001589813"/>
    </source>
</evidence>
<dbReference type="SUPFAM" id="SSF55874">
    <property type="entry name" value="ATPase domain of HSP90 chaperone/DNA topoisomerase II/histidine kinase"/>
    <property type="match status" value="1"/>
</dbReference>
<reference evidence="5 6" key="1">
    <citation type="submission" date="2024-09" db="EMBL/GenBank/DDBJ databases">
        <authorList>
            <person name="Sun Q."/>
            <person name="Mori K."/>
        </authorList>
    </citation>
    <scope>NUCLEOTIDE SEQUENCE [LARGE SCALE GENOMIC DNA]</scope>
    <source>
        <strain evidence="5 6">KCTC 23315</strain>
    </source>
</reference>
<comment type="caution">
    <text evidence="5">The sequence shown here is derived from an EMBL/GenBank/DDBJ whole genome shotgun (WGS) entry which is preliminary data.</text>
</comment>
<keyword evidence="6" id="KW-1185">Reference proteome</keyword>
<protein>
    <recommendedName>
        <fullName evidence="2">histidine kinase</fullName>
        <ecNumber evidence="2">2.7.13.3</ecNumber>
    </recommendedName>
</protein>
<organism evidence="5 6">
    <name type="scientific">Rheinheimera tilapiae</name>
    <dbReference type="NCBI Taxonomy" id="875043"/>
    <lineage>
        <taxon>Bacteria</taxon>
        <taxon>Pseudomonadati</taxon>
        <taxon>Pseudomonadota</taxon>
        <taxon>Gammaproteobacteria</taxon>
        <taxon>Chromatiales</taxon>
        <taxon>Chromatiaceae</taxon>
        <taxon>Rheinheimera</taxon>
    </lineage>
</organism>
<name>A0ABV6BB53_9GAMM</name>
<keyword evidence="5" id="KW-0808">Transferase</keyword>
<evidence type="ECO:0000256" key="2">
    <source>
        <dbReference type="ARBA" id="ARBA00012438"/>
    </source>
</evidence>
<dbReference type="PANTHER" id="PTHR43065">
    <property type="entry name" value="SENSOR HISTIDINE KINASE"/>
    <property type="match status" value="1"/>
</dbReference>
<gene>
    <name evidence="5" type="ORF">ACFFJP_07380</name>
</gene>
<dbReference type="InterPro" id="IPR036890">
    <property type="entry name" value="HATPase_C_sf"/>
</dbReference>
<evidence type="ECO:0000259" key="4">
    <source>
        <dbReference type="PROSITE" id="PS50109"/>
    </source>
</evidence>
<keyword evidence="3" id="KW-0597">Phosphoprotein</keyword>
<sequence>MAQDPQSSQTPAHWQQTDRLATMGILTAGVAHELNNPIGYILSNLTSFQIYLPVFQQYFSLLQQIADCEDAMARQELRQQLNQLQQQENLQLLLDDTQSLLADSVQGALRVRDLVLDLRRFSHPDHAEFQLLEFKPLLDMALRLTRNDLKTHVTVSQDTGPEPLWLQGQPAALTQLLVNLLLNASQAIGTGAGKLRISTARLDNWLQVCIEDSGPGIADDILPHIFTPFFTTKAPGKGTGLGLSICQAIVQKHQGDISVSRSALGGAAFTLRFPLSNAPQ</sequence>
<accession>A0ABV6BB53</accession>
<dbReference type="Proteomes" id="UP001589813">
    <property type="component" value="Unassembled WGS sequence"/>
</dbReference>
<keyword evidence="5" id="KW-0418">Kinase</keyword>
<dbReference type="InterPro" id="IPR003594">
    <property type="entry name" value="HATPase_dom"/>
</dbReference>
<dbReference type="Pfam" id="PF02518">
    <property type="entry name" value="HATPase_c"/>
    <property type="match status" value="1"/>
</dbReference>
<dbReference type="CDD" id="cd00082">
    <property type="entry name" value="HisKA"/>
    <property type="match status" value="1"/>
</dbReference>
<dbReference type="EC" id="2.7.13.3" evidence="2"/>
<dbReference type="InterPro" id="IPR036097">
    <property type="entry name" value="HisK_dim/P_sf"/>
</dbReference>
<dbReference type="SUPFAM" id="SSF47384">
    <property type="entry name" value="Homodimeric domain of signal transducing histidine kinase"/>
    <property type="match status" value="1"/>
</dbReference>